<dbReference type="GO" id="GO:0006355">
    <property type="term" value="P:regulation of DNA-templated transcription"/>
    <property type="evidence" value="ECO:0007669"/>
    <property type="project" value="InterPro"/>
</dbReference>
<organism evidence="3 4">
    <name type="scientific">Chromobacterium vaccinii</name>
    <dbReference type="NCBI Taxonomy" id="1108595"/>
    <lineage>
        <taxon>Bacteria</taxon>
        <taxon>Pseudomonadati</taxon>
        <taxon>Pseudomonadota</taxon>
        <taxon>Betaproteobacteria</taxon>
        <taxon>Neisseriales</taxon>
        <taxon>Chromobacteriaceae</taxon>
        <taxon>Chromobacterium</taxon>
    </lineage>
</organism>
<dbReference type="SMART" id="SM00091">
    <property type="entry name" value="PAS"/>
    <property type="match status" value="1"/>
</dbReference>
<feature type="domain" description="PAS" evidence="2">
    <location>
        <begin position="46"/>
        <end position="90"/>
    </location>
</feature>
<dbReference type="KEGG" id="cvc:BKX93_02665"/>
<sequence length="179" mass="20227">MVEGLFFDGPGTEPAGMLMHELLIHKIELEAQLIELQNNNAFVEQIRDQYVDFYETASAGLITVDARGMITEVNKTAIESLGISKEKVVGALFSRFVASGDQNRWSLFFERALYDKENNGESIILALNVRSFHHTGVFHIDCQRKYVVGMGVIVRLTLTDFSKIKRAEAEMLDRLAQQE</sequence>
<reference evidence="3 4" key="1">
    <citation type="submission" date="2016-10" db="EMBL/GenBank/DDBJ databases">
        <title>Chromobacterium muskegensis sp. nov., an insecticidal bacterium isolated from Sphagnum bogs.</title>
        <authorList>
            <person name="Sparks M.E."/>
            <person name="Blackburn M.B."/>
            <person name="Gundersen-Rindal D.E."/>
            <person name="Mitchell A."/>
            <person name="Farrar R."/>
            <person name="Kuhar D."/>
        </authorList>
    </citation>
    <scope>NUCLEOTIDE SEQUENCE [LARGE SCALE GENOMIC DNA]</scope>
    <source>
        <strain evidence="3 4">21-1</strain>
    </source>
</reference>
<dbReference type="Proteomes" id="UP000178776">
    <property type="component" value="Chromosome"/>
</dbReference>
<dbReference type="InterPro" id="IPR013767">
    <property type="entry name" value="PAS_fold"/>
</dbReference>
<evidence type="ECO:0000259" key="2">
    <source>
        <dbReference type="PROSITE" id="PS50112"/>
    </source>
</evidence>
<gene>
    <name evidence="3" type="ORF">BKX93_02665</name>
</gene>
<accession>A0A1D9LCP1</accession>
<dbReference type="Pfam" id="PF00989">
    <property type="entry name" value="PAS"/>
    <property type="match status" value="1"/>
</dbReference>
<dbReference type="STRING" id="1108595.BKX93_02665"/>
<dbReference type="InterPro" id="IPR035965">
    <property type="entry name" value="PAS-like_dom_sf"/>
</dbReference>
<dbReference type="CDD" id="cd00130">
    <property type="entry name" value="PAS"/>
    <property type="match status" value="1"/>
</dbReference>
<evidence type="ECO:0000313" key="4">
    <source>
        <dbReference type="Proteomes" id="UP000178776"/>
    </source>
</evidence>
<evidence type="ECO:0000313" key="3">
    <source>
        <dbReference type="EMBL" id="AOZ49011.1"/>
    </source>
</evidence>
<dbReference type="SUPFAM" id="SSF55785">
    <property type="entry name" value="PYP-like sensor domain (PAS domain)"/>
    <property type="match status" value="1"/>
</dbReference>
<keyword evidence="1" id="KW-0175">Coiled coil</keyword>
<proteinExistence type="predicted"/>
<dbReference type="Gene3D" id="3.30.450.20">
    <property type="entry name" value="PAS domain"/>
    <property type="match status" value="1"/>
</dbReference>
<feature type="coiled-coil region" evidence="1">
    <location>
        <begin position="19"/>
        <end position="46"/>
    </location>
</feature>
<name>A0A1D9LCP1_9NEIS</name>
<protein>
    <recommendedName>
        <fullName evidence="2">PAS domain-containing protein</fullName>
    </recommendedName>
</protein>
<dbReference type="PROSITE" id="PS50112">
    <property type="entry name" value="PAS"/>
    <property type="match status" value="1"/>
</dbReference>
<dbReference type="InterPro" id="IPR000014">
    <property type="entry name" value="PAS"/>
</dbReference>
<dbReference type="NCBIfam" id="TIGR00229">
    <property type="entry name" value="sensory_box"/>
    <property type="match status" value="1"/>
</dbReference>
<dbReference type="AlphaFoldDB" id="A0A1D9LCP1"/>
<dbReference type="EMBL" id="CP017707">
    <property type="protein sequence ID" value="AOZ49011.1"/>
    <property type="molecule type" value="Genomic_DNA"/>
</dbReference>
<evidence type="ECO:0000256" key="1">
    <source>
        <dbReference type="SAM" id="Coils"/>
    </source>
</evidence>